<evidence type="ECO:0000256" key="13">
    <source>
        <dbReference type="ARBA" id="ARBA00023207"/>
    </source>
</evidence>
<keyword evidence="11" id="KW-1015">Disulfide bond</keyword>
<accession>A0A4Z2FKZ1</accession>
<evidence type="ECO:0000256" key="3">
    <source>
        <dbReference type="ARBA" id="ARBA00010260"/>
    </source>
</evidence>
<comment type="function">
    <text evidence="16">Cell surface proteoglycan.</text>
</comment>
<evidence type="ECO:0000256" key="8">
    <source>
        <dbReference type="ARBA" id="ARBA00022729"/>
    </source>
</evidence>
<evidence type="ECO:0000256" key="6">
    <source>
        <dbReference type="ARBA" id="ARBA00022525"/>
    </source>
</evidence>
<evidence type="ECO:0000313" key="18">
    <source>
        <dbReference type="Proteomes" id="UP000314294"/>
    </source>
</evidence>
<comment type="caution">
    <text evidence="17">The sequence shown here is derived from an EMBL/GenBank/DDBJ whole genome shotgun (WGS) entry which is preliminary data.</text>
</comment>
<keyword evidence="12" id="KW-0325">Glycoprotein</keyword>
<keyword evidence="13 16" id="KW-0357">Heparan sulfate</keyword>
<proteinExistence type="inferred from homology"/>
<evidence type="ECO:0000256" key="11">
    <source>
        <dbReference type="ARBA" id="ARBA00023157"/>
    </source>
</evidence>
<organism evidence="17 18">
    <name type="scientific">Liparis tanakae</name>
    <name type="common">Tanaka's snailfish</name>
    <dbReference type="NCBI Taxonomy" id="230148"/>
    <lineage>
        <taxon>Eukaryota</taxon>
        <taxon>Metazoa</taxon>
        <taxon>Chordata</taxon>
        <taxon>Craniata</taxon>
        <taxon>Vertebrata</taxon>
        <taxon>Euteleostomi</taxon>
        <taxon>Actinopterygii</taxon>
        <taxon>Neopterygii</taxon>
        <taxon>Teleostei</taxon>
        <taxon>Neoteleostei</taxon>
        <taxon>Acanthomorphata</taxon>
        <taxon>Eupercaria</taxon>
        <taxon>Perciformes</taxon>
        <taxon>Cottioidei</taxon>
        <taxon>Cottales</taxon>
        <taxon>Liparidae</taxon>
        <taxon>Liparis</taxon>
    </lineage>
</organism>
<sequence>MEVHLSPECTKALMKLVYCPHCRGIASVKPCSNYCSNVIKGCLANQADLNPEWQNLIDTMIQVASSFSTEPSLDVVLSSIPARIYEAVHFLQDNMDAFTARVKTPHLESSPLL</sequence>
<dbReference type="GO" id="GO:0005576">
    <property type="term" value="C:extracellular region"/>
    <property type="evidence" value="ECO:0007669"/>
    <property type="project" value="UniProtKB-SubCell"/>
</dbReference>
<keyword evidence="14 16" id="KW-0449">Lipoprotein</keyword>
<dbReference type="AlphaFoldDB" id="A0A4Z2FKZ1"/>
<keyword evidence="18" id="KW-1185">Reference proteome</keyword>
<keyword evidence="9 16" id="KW-0654">Proteoglycan</keyword>
<dbReference type="Pfam" id="PF01153">
    <property type="entry name" value="Glypican"/>
    <property type="match status" value="1"/>
</dbReference>
<evidence type="ECO:0000256" key="16">
    <source>
        <dbReference type="RuleBase" id="RU003519"/>
    </source>
</evidence>
<keyword evidence="10 16" id="KW-0472">Membrane</keyword>
<evidence type="ECO:0000256" key="15">
    <source>
        <dbReference type="RuleBase" id="RU003518"/>
    </source>
</evidence>
<keyword evidence="8" id="KW-0732">Signal</keyword>
<evidence type="ECO:0000256" key="10">
    <source>
        <dbReference type="ARBA" id="ARBA00023136"/>
    </source>
</evidence>
<evidence type="ECO:0000256" key="9">
    <source>
        <dbReference type="ARBA" id="ARBA00022974"/>
    </source>
</evidence>
<dbReference type="GO" id="GO:1905475">
    <property type="term" value="P:regulation of protein localization to membrane"/>
    <property type="evidence" value="ECO:0007669"/>
    <property type="project" value="TreeGrafter"/>
</dbReference>
<evidence type="ECO:0000256" key="7">
    <source>
        <dbReference type="ARBA" id="ARBA00022622"/>
    </source>
</evidence>
<name>A0A4Z2FKZ1_9TELE</name>
<evidence type="ECO:0000256" key="5">
    <source>
        <dbReference type="ARBA" id="ARBA00022475"/>
    </source>
</evidence>
<evidence type="ECO:0000256" key="2">
    <source>
        <dbReference type="ARBA" id="ARBA00004609"/>
    </source>
</evidence>
<dbReference type="GO" id="GO:0098552">
    <property type="term" value="C:side of membrane"/>
    <property type="evidence" value="ECO:0007669"/>
    <property type="project" value="UniProtKB-KW"/>
</dbReference>
<dbReference type="OrthoDB" id="10010764at2759"/>
<dbReference type="GO" id="GO:0016477">
    <property type="term" value="P:cell migration"/>
    <property type="evidence" value="ECO:0007669"/>
    <property type="project" value="TreeGrafter"/>
</dbReference>
<dbReference type="PROSITE" id="PS01207">
    <property type="entry name" value="GLYPICAN"/>
    <property type="match status" value="1"/>
</dbReference>
<keyword evidence="6" id="KW-0964">Secreted</keyword>
<dbReference type="InterPro" id="IPR001863">
    <property type="entry name" value="Glypican"/>
</dbReference>
<protein>
    <recommendedName>
        <fullName evidence="4">Glypican-1</fullName>
    </recommendedName>
</protein>
<dbReference type="GO" id="GO:0017134">
    <property type="term" value="F:fibroblast growth factor binding"/>
    <property type="evidence" value="ECO:0007669"/>
    <property type="project" value="TreeGrafter"/>
</dbReference>
<gene>
    <name evidence="17" type="primary">gpc1_1</name>
    <name evidence="17" type="ORF">EYF80_048253</name>
</gene>
<keyword evidence="7 16" id="KW-0336">GPI-anchor</keyword>
<dbReference type="PANTHER" id="PTHR10822">
    <property type="entry name" value="GLYPICAN"/>
    <property type="match status" value="1"/>
</dbReference>
<dbReference type="Proteomes" id="UP000314294">
    <property type="component" value="Unassembled WGS sequence"/>
</dbReference>
<evidence type="ECO:0000256" key="4">
    <source>
        <dbReference type="ARBA" id="ARBA00014714"/>
    </source>
</evidence>
<dbReference type="GO" id="GO:0040037">
    <property type="term" value="P:negative regulation of fibroblast growth factor receptor signaling pathway"/>
    <property type="evidence" value="ECO:0007669"/>
    <property type="project" value="TreeGrafter"/>
</dbReference>
<keyword evidence="5" id="KW-1003">Cell membrane</keyword>
<dbReference type="GO" id="GO:0009986">
    <property type="term" value="C:cell surface"/>
    <property type="evidence" value="ECO:0007669"/>
    <property type="project" value="TreeGrafter"/>
</dbReference>
<evidence type="ECO:0000313" key="17">
    <source>
        <dbReference type="EMBL" id="TNN41585.1"/>
    </source>
</evidence>
<evidence type="ECO:0000256" key="12">
    <source>
        <dbReference type="ARBA" id="ARBA00023180"/>
    </source>
</evidence>
<dbReference type="PANTHER" id="PTHR10822:SF8">
    <property type="entry name" value="GLYPICAN-1"/>
    <property type="match status" value="1"/>
</dbReference>
<evidence type="ECO:0000256" key="14">
    <source>
        <dbReference type="ARBA" id="ARBA00023288"/>
    </source>
</evidence>
<reference evidence="17 18" key="1">
    <citation type="submission" date="2019-03" db="EMBL/GenBank/DDBJ databases">
        <title>First draft genome of Liparis tanakae, snailfish: a comprehensive survey of snailfish specific genes.</title>
        <authorList>
            <person name="Kim W."/>
            <person name="Song I."/>
            <person name="Jeong J.-H."/>
            <person name="Kim D."/>
            <person name="Kim S."/>
            <person name="Ryu S."/>
            <person name="Song J.Y."/>
            <person name="Lee S.K."/>
        </authorList>
    </citation>
    <scope>NUCLEOTIDE SEQUENCE [LARGE SCALE GENOMIC DNA]</scope>
    <source>
        <tissue evidence="17">Muscle</tissue>
    </source>
</reference>
<dbReference type="InterPro" id="IPR019803">
    <property type="entry name" value="Glypican_CS"/>
</dbReference>
<dbReference type="GO" id="GO:0045202">
    <property type="term" value="C:synapse"/>
    <property type="evidence" value="ECO:0007669"/>
    <property type="project" value="TreeGrafter"/>
</dbReference>
<dbReference type="GO" id="GO:0005886">
    <property type="term" value="C:plasma membrane"/>
    <property type="evidence" value="ECO:0007669"/>
    <property type="project" value="UniProtKB-SubCell"/>
</dbReference>
<comment type="subcellular location">
    <subcellularLocation>
        <location evidence="2 16">Cell membrane</location>
        <topology evidence="2 16">Lipid-anchor</topology>
        <topology evidence="2 16">GPI-anchor</topology>
    </subcellularLocation>
    <subcellularLocation>
        <location evidence="1">Secreted</location>
        <location evidence="1">Extracellular space</location>
    </subcellularLocation>
</comment>
<comment type="similarity">
    <text evidence="3 15">Belongs to the glypican family.</text>
</comment>
<dbReference type="EMBL" id="SRLO01001096">
    <property type="protein sequence ID" value="TNN41585.1"/>
    <property type="molecule type" value="Genomic_DNA"/>
</dbReference>
<evidence type="ECO:0000256" key="1">
    <source>
        <dbReference type="ARBA" id="ARBA00004239"/>
    </source>
</evidence>